<dbReference type="SUPFAM" id="SSF88659">
    <property type="entry name" value="Sigma3 and sigma4 domains of RNA polymerase sigma factors"/>
    <property type="match status" value="1"/>
</dbReference>
<dbReference type="OrthoDB" id="9782108at2"/>
<dbReference type="Proteomes" id="UP000256838">
    <property type="component" value="Unassembled WGS sequence"/>
</dbReference>
<dbReference type="InterPro" id="IPR013249">
    <property type="entry name" value="RNA_pol_sigma70_r4_t2"/>
</dbReference>
<keyword evidence="2" id="KW-0805">Transcription regulation</keyword>
<feature type="domain" description="RNA polymerase sigma-70 region 2" evidence="5">
    <location>
        <begin position="56"/>
        <end position="120"/>
    </location>
</feature>
<dbReference type="NCBIfam" id="TIGR02937">
    <property type="entry name" value="sigma70-ECF"/>
    <property type="match status" value="1"/>
</dbReference>
<dbReference type="GO" id="GO:0006352">
    <property type="term" value="P:DNA-templated transcription initiation"/>
    <property type="evidence" value="ECO:0007669"/>
    <property type="project" value="InterPro"/>
</dbReference>
<gene>
    <name evidence="7" type="ORF">DWV00_19995</name>
</gene>
<evidence type="ECO:0000256" key="1">
    <source>
        <dbReference type="ARBA" id="ARBA00010641"/>
    </source>
</evidence>
<comment type="caution">
    <text evidence="7">The sequence shown here is derived from an EMBL/GenBank/DDBJ whole genome shotgun (WGS) entry which is preliminary data.</text>
</comment>
<sequence>MSSDFPPQDAQSSIATPIMCESLRQEPFDPKMITTHPNPASSPACADQSLQFDDWYRAHGRSIYRFIARRVRSAEDAADILQATYLGAWENRASYRGTAQPKTWLIAIALNVVRNHVSRTSDYRFVIEPIDDHESELLDLRAPDRCASVKQTFSRFLEFAQSLSADQQRMLELLFIDNVSYVEVAATLGIPVGTVRSRLSRLRSKLERHFEPVGGL</sequence>
<dbReference type="PANTHER" id="PTHR43133:SF51">
    <property type="entry name" value="RNA POLYMERASE SIGMA FACTOR"/>
    <property type="match status" value="1"/>
</dbReference>
<dbReference type="InterPro" id="IPR014284">
    <property type="entry name" value="RNA_pol_sigma-70_dom"/>
</dbReference>
<dbReference type="PANTHER" id="PTHR43133">
    <property type="entry name" value="RNA POLYMERASE ECF-TYPE SIGMA FACTO"/>
    <property type="match status" value="1"/>
</dbReference>
<dbReference type="InterPro" id="IPR039425">
    <property type="entry name" value="RNA_pol_sigma-70-like"/>
</dbReference>
<dbReference type="CDD" id="cd06171">
    <property type="entry name" value="Sigma70_r4"/>
    <property type="match status" value="1"/>
</dbReference>
<evidence type="ECO:0000256" key="3">
    <source>
        <dbReference type="ARBA" id="ARBA00023082"/>
    </source>
</evidence>
<dbReference type="Pfam" id="PF08281">
    <property type="entry name" value="Sigma70_r4_2"/>
    <property type="match status" value="1"/>
</dbReference>
<evidence type="ECO:0000313" key="7">
    <source>
        <dbReference type="EMBL" id="RDU96945.1"/>
    </source>
</evidence>
<evidence type="ECO:0000313" key="8">
    <source>
        <dbReference type="Proteomes" id="UP000256838"/>
    </source>
</evidence>
<dbReference type="EMBL" id="QRGA01000011">
    <property type="protein sequence ID" value="RDU96945.1"/>
    <property type="molecule type" value="Genomic_DNA"/>
</dbReference>
<dbReference type="Gene3D" id="1.10.1740.10">
    <property type="match status" value="1"/>
</dbReference>
<keyword evidence="4" id="KW-0804">Transcription</keyword>
<name>A0A3D8JW67_9BURK</name>
<keyword evidence="3" id="KW-0731">Sigma factor</keyword>
<dbReference type="InterPro" id="IPR036388">
    <property type="entry name" value="WH-like_DNA-bd_sf"/>
</dbReference>
<evidence type="ECO:0000256" key="4">
    <source>
        <dbReference type="ARBA" id="ARBA00023163"/>
    </source>
</evidence>
<protein>
    <submittedName>
        <fullName evidence="7">RNA polymerase sigma factor</fullName>
    </submittedName>
</protein>
<proteinExistence type="inferred from homology"/>
<evidence type="ECO:0000259" key="6">
    <source>
        <dbReference type="Pfam" id="PF08281"/>
    </source>
</evidence>
<comment type="similarity">
    <text evidence="1">Belongs to the sigma-70 factor family. ECF subfamily.</text>
</comment>
<dbReference type="GO" id="GO:0016987">
    <property type="term" value="F:sigma factor activity"/>
    <property type="evidence" value="ECO:0007669"/>
    <property type="project" value="UniProtKB-KW"/>
</dbReference>
<dbReference type="InterPro" id="IPR013325">
    <property type="entry name" value="RNA_pol_sigma_r2"/>
</dbReference>
<keyword evidence="8" id="KW-1185">Reference proteome</keyword>
<dbReference type="Pfam" id="PF04542">
    <property type="entry name" value="Sigma70_r2"/>
    <property type="match status" value="1"/>
</dbReference>
<dbReference type="GO" id="GO:0003677">
    <property type="term" value="F:DNA binding"/>
    <property type="evidence" value="ECO:0007669"/>
    <property type="project" value="InterPro"/>
</dbReference>
<reference evidence="7 8" key="1">
    <citation type="submission" date="2018-08" db="EMBL/GenBank/DDBJ databases">
        <title>Paraburkholderia sp. DHOM06 isolated from forest soil.</title>
        <authorList>
            <person name="Gao Z.-H."/>
            <person name="Qiu L.-H."/>
        </authorList>
    </citation>
    <scope>NUCLEOTIDE SEQUENCE [LARGE SCALE GENOMIC DNA]</scope>
    <source>
        <strain evidence="7 8">DHOM06</strain>
    </source>
</reference>
<dbReference type="AlphaFoldDB" id="A0A3D8JW67"/>
<dbReference type="InterPro" id="IPR013324">
    <property type="entry name" value="RNA_pol_sigma_r3/r4-like"/>
</dbReference>
<evidence type="ECO:0000256" key="2">
    <source>
        <dbReference type="ARBA" id="ARBA00023015"/>
    </source>
</evidence>
<feature type="domain" description="RNA polymerase sigma factor 70 region 4 type 2" evidence="6">
    <location>
        <begin position="157"/>
        <end position="206"/>
    </location>
</feature>
<accession>A0A3D8JW67</accession>
<organism evidence="7 8">
    <name type="scientific">Trinickia dinghuensis</name>
    <dbReference type="NCBI Taxonomy" id="2291023"/>
    <lineage>
        <taxon>Bacteria</taxon>
        <taxon>Pseudomonadati</taxon>
        <taxon>Pseudomonadota</taxon>
        <taxon>Betaproteobacteria</taxon>
        <taxon>Burkholderiales</taxon>
        <taxon>Burkholderiaceae</taxon>
        <taxon>Trinickia</taxon>
    </lineage>
</organism>
<dbReference type="InterPro" id="IPR007627">
    <property type="entry name" value="RNA_pol_sigma70_r2"/>
</dbReference>
<dbReference type="SUPFAM" id="SSF88946">
    <property type="entry name" value="Sigma2 domain of RNA polymerase sigma factors"/>
    <property type="match status" value="1"/>
</dbReference>
<dbReference type="Gene3D" id="1.10.10.10">
    <property type="entry name" value="Winged helix-like DNA-binding domain superfamily/Winged helix DNA-binding domain"/>
    <property type="match status" value="1"/>
</dbReference>
<evidence type="ECO:0000259" key="5">
    <source>
        <dbReference type="Pfam" id="PF04542"/>
    </source>
</evidence>